<sequence>MTRRGVEALESELLDVFRNIYNFKVDNFKIPSVGSQRALLDRLDAWCGRNDGDGTLRIIVYSGHAALSGTIASDWYLAGRTDQHGHLQGPTLNWWAVRSFIEQHSGDTCYIFDCCSAGSRALGDHDGSEFMAASGWEGTSTANPTYSLTQVLIETLRDLNGRPETLAGIYTQVFRFAHQNQVGASPVYVPKRGSPSVTLSREPPREIRRRSLERKSRRVLIQVRVRNDMPHDYAQWSAWLAHYIPPDVVWADVTVEGIFTGSTILLLTLPVEVWAMMPRNDPAYSFVAHVTSHNIISSAQTTTLPTRPSLLSGTENQRPYGLWERLFDGNRKH</sequence>
<keyword evidence="2" id="KW-1185">Reference proteome</keyword>
<dbReference type="AlphaFoldDB" id="A0A9W4KP67"/>
<dbReference type="Proteomes" id="UP001154252">
    <property type="component" value="Unassembled WGS sequence"/>
</dbReference>
<evidence type="ECO:0008006" key="3">
    <source>
        <dbReference type="Google" id="ProtNLM"/>
    </source>
</evidence>
<name>A0A9W4KP67_9EURO</name>
<gene>
    <name evidence="1" type="ORF">PEGY_LOCUS9265</name>
</gene>
<reference evidence="1" key="1">
    <citation type="submission" date="2021-07" db="EMBL/GenBank/DDBJ databases">
        <authorList>
            <person name="Branca A.L. A."/>
        </authorList>
    </citation>
    <scope>NUCLEOTIDE SEQUENCE</scope>
</reference>
<protein>
    <recommendedName>
        <fullName evidence="3">Caspase domain-containing protein</fullName>
    </recommendedName>
</protein>
<comment type="caution">
    <text evidence="1">The sequence shown here is derived from an EMBL/GenBank/DDBJ whole genome shotgun (WGS) entry which is preliminary data.</text>
</comment>
<proteinExistence type="predicted"/>
<evidence type="ECO:0000313" key="2">
    <source>
        <dbReference type="Proteomes" id="UP001154252"/>
    </source>
</evidence>
<organism evidence="1 2">
    <name type="scientific">Penicillium egyptiacum</name>
    <dbReference type="NCBI Taxonomy" id="1303716"/>
    <lineage>
        <taxon>Eukaryota</taxon>
        <taxon>Fungi</taxon>
        <taxon>Dikarya</taxon>
        <taxon>Ascomycota</taxon>
        <taxon>Pezizomycotina</taxon>
        <taxon>Eurotiomycetes</taxon>
        <taxon>Eurotiomycetidae</taxon>
        <taxon>Eurotiales</taxon>
        <taxon>Aspergillaceae</taxon>
        <taxon>Penicillium</taxon>
    </lineage>
</organism>
<dbReference type="OrthoDB" id="4760831at2759"/>
<accession>A0A9W4KP67</accession>
<dbReference type="EMBL" id="CAJVRC010000892">
    <property type="protein sequence ID" value="CAG8908497.1"/>
    <property type="molecule type" value="Genomic_DNA"/>
</dbReference>
<evidence type="ECO:0000313" key="1">
    <source>
        <dbReference type="EMBL" id="CAG8908497.1"/>
    </source>
</evidence>